<feature type="binding site" evidence="9">
    <location>
        <begin position="94"/>
        <end position="97"/>
    </location>
    <ligand>
        <name>substrate</name>
    </ligand>
</feature>
<dbReference type="InterPro" id="IPR050725">
    <property type="entry name" value="CysQ/Inositol_MonoPase"/>
</dbReference>
<accession>H6LAF1</accession>
<dbReference type="STRING" id="984262.SGRA_1701"/>
<dbReference type="HAMAP" id="MF_02095">
    <property type="entry name" value="CysQ"/>
    <property type="match status" value="1"/>
</dbReference>
<dbReference type="GO" id="GO:0000287">
    <property type="term" value="F:magnesium ion binding"/>
    <property type="evidence" value="ECO:0007669"/>
    <property type="project" value="UniProtKB-UniRule"/>
</dbReference>
<dbReference type="KEGG" id="sgn:SGRA_1701"/>
<dbReference type="InterPro" id="IPR000760">
    <property type="entry name" value="Inositol_monophosphatase-like"/>
</dbReference>
<dbReference type="PROSITE" id="PS00630">
    <property type="entry name" value="IMP_2"/>
    <property type="match status" value="1"/>
</dbReference>
<dbReference type="HOGENOM" id="CLU_044118_3_0_10"/>
<comment type="similarity">
    <text evidence="2 9">Belongs to the inositol monophosphatase superfamily. CysQ family.</text>
</comment>
<dbReference type="eggNOG" id="COG1218">
    <property type="taxonomic scope" value="Bacteria"/>
</dbReference>
<keyword evidence="7 9" id="KW-0460">Magnesium</keyword>
<comment type="catalytic activity">
    <reaction evidence="1 9">
        <text>adenosine 3',5'-bisphosphate + H2O = AMP + phosphate</text>
        <dbReference type="Rhea" id="RHEA:10040"/>
        <dbReference type="ChEBI" id="CHEBI:15377"/>
        <dbReference type="ChEBI" id="CHEBI:43474"/>
        <dbReference type="ChEBI" id="CHEBI:58343"/>
        <dbReference type="ChEBI" id="CHEBI:456215"/>
        <dbReference type="EC" id="3.1.3.7"/>
    </reaction>
</comment>
<evidence type="ECO:0000256" key="7">
    <source>
        <dbReference type="ARBA" id="ARBA00022842"/>
    </source>
</evidence>
<dbReference type="GO" id="GO:0005886">
    <property type="term" value="C:plasma membrane"/>
    <property type="evidence" value="ECO:0007669"/>
    <property type="project" value="UniProtKB-SubCell"/>
</dbReference>
<keyword evidence="6 9" id="KW-0378">Hydrolase</keyword>
<feature type="binding site" evidence="10">
    <location>
        <position position="94"/>
    </location>
    <ligand>
        <name>Mg(2+)</name>
        <dbReference type="ChEBI" id="CHEBI:18420"/>
        <label>1</label>
        <note>catalytic</note>
    </ligand>
</feature>
<feature type="binding site" evidence="9">
    <location>
        <position position="72"/>
    </location>
    <ligand>
        <name>substrate</name>
    </ligand>
</feature>
<evidence type="ECO:0000313" key="12">
    <source>
        <dbReference type="Proteomes" id="UP000007519"/>
    </source>
</evidence>
<dbReference type="SUPFAM" id="SSF56655">
    <property type="entry name" value="Carbohydrate phosphatase"/>
    <property type="match status" value="1"/>
</dbReference>
<name>H6LAF1_SAPGL</name>
<feature type="binding site" evidence="9">
    <location>
        <position position="219"/>
    </location>
    <ligand>
        <name>substrate</name>
    </ligand>
</feature>
<keyword evidence="4 9" id="KW-0997">Cell inner membrane</keyword>
<evidence type="ECO:0000256" key="1">
    <source>
        <dbReference type="ARBA" id="ARBA00001625"/>
    </source>
</evidence>
<keyword evidence="12" id="KW-1185">Reference proteome</keyword>
<dbReference type="PANTHER" id="PTHR43028">
    <property type="entry name" value="3'(2'),5'-BISPHOSPHATE NUCLEOTIDASE 1"/>
    <property type="match status" value="1"/>
</dbReference>
<feature type="binding site" evidence="9">
    <location>
        <position position="92"/>
    </location>
    <ligand>
        <name>Mg(2+)</name>
        <dbReference type="ChEBI" id="CHEBI:18420"/>
        <label>2</label>
    </ligand>
</feature>
<dbReference type="Gene3D" id="3.30.540.10">
    <property type="entry name" value="Fructose-1,6-Bisphosphatase, subunit A, domain 1"/>
    <property type="match status" value="1"/>
</dbReference>
<dbReference type="Gene3D" id="3.40.190.80">
    <property type="match status" value="1"/>
</dbReference>
<dbReference type="Proteomes" id="UP000007519">
    <property type="component" value="Chromosome"/>
</dbReference>
<dbReference type="InterPro" id="IPR020550">
    <property type="entry name" value="Inositol_monophosphatase_CS"/>
</dbReference>
<feature type="binding site" evidence="10">
    <location>
        <position position="72"/>
    </location>
    <ligand>
        <name>Mg(2+)</name>
        <dbReference type="ChEBI" id="CHEBI:18420"/>
        <label>1</label>
        <note>catalytic</note>
    </ligand>
</feature>
<dbReference type="GO" id="GO:0006790">
    <property type="term" value="P:sulfur compound metabolic process"/>
    <property type="evidence" value="ECO:0007669"/>
    <property type="project" value="UniProtKB-UniRule"/>
</dbReference>
<dbReference type="PRINTS" id="PR00377">
    <property type="entry name" value="IMPHPHTASES"/>
</dbReference>
<comment type="function">
    <text evidence="9">Converts adenosine-3',5'-bisphosphate (PAP) to AMP.</text>
</comment>
<evidence type="ECO:0000256" key="10">
    <source>
        <dbReference type="PIRSR" id="PIRSR600760-2"/>
    </source>
</evidence>
<dbReference type="InterPro" id="IPR006240">
    <property type="entry name" value="CysQ"/>
</dbReference>
<gene>
    <name evidence="9 11" type="primary">cysQ</name>
    <name evidence="11" type="ordered locus">SGRA_1701</name>
</gene>
<dbReference type="AlphaFoldDB" id="H6LAF1"/>
<reference evidence="11 12" key="1">
    <citation type="journal article" date="2012" name="Stand. Genomic Sci.">
        <title>Complete genome sequencing and analysis of Saprospira grandis str. Lewin, a predatory marine bacterium.</title>
        <authorList>
            <person name="Saw J.H."/>
            <person name="Yuryev A."/>
            <person name="Kanbe M."/>
            <person name="Hou S."/>
            <person name="Young A.G."/>
            <person name="Aizawa S."/>
            <person name="Alam M."/>
        </authorList>
    </citation>
    <scope>NUCLEOTIDE SEQUENCE [LARGE SCALE GENOMIC DNA]</scope>
    <source>
        <strain evidence="11 12">Lewin</strain>
    </source>
</reference>
<dbReference type="Pfam" id="PF00459">
    <property type="entry name" value="Inositol_P"/>
    <property type="match status" value="1"/>
</dbReference>
<feature type="binding site" evidence="9">
    <location>
        <position position="95"/>
    </location>
    <ligand>
        <name>Mg(2+)</name>
        <dbReference type="ChEBI" id="CHEBI:18420"/>
        <label>2</label>
    </ligand>
</feature>
<feature type="binding site" evidence="10">
    <location>
        <position position="95"/>
    </location>
    <ligand>
        <name>Mg(2+)</name>
        <dbReference type="ChEBI" id="CHEBI:18420"/>
        <label>1</label>
        <note>catalytic</note>
    </ligand>
</feature>
<dbReference type="NCBIfam" id="TIGR01331">
    <property type="entry name" value="bisphos_cysQ"/>
    <property type="match status" value="1"/>
</dbReference>
<evidence type="ECO:0000256" key="8">
    <source>
        <dbReference type="ARBA" id="ARBA00023136"/>
    </source>
</evidence>
<comment type="subcellular location">
    <subcellularLocation>
        <location evidence="9">Cell inner membrane</location>
        <topology evidence="9">Peripheral membrane protein</topology>
        <orientation evidence="9">Cytoplasmic side</orientation>
    </subcellularLocation>
</comment>
<dbReference type="RefSeq" id="WP_015692069.1">
    <property type="nucleotide sequence ID" value="NC_016940.1"/>
</dbReference>
<feature type="binding site" evidence="9">
    <location>
        <position position="219"/>
    </location>
    <ligand>
        <name>Mg(2+)</name>
        <dbReference type="ChEBI" id="CHEBI:18420"/>
        <label>2</label>
    </ligand>
</feature>
<evidence type="ECO:0000256" key="3">
    <source>
        <dbReference type="ARBA" id="ARBA00022475"/>
    </source>
</evidence>
<dbReference type="EC" id="3.1.3.7" evidence="9"/>
<keyword evidence="8 9" id="KW-0472">Membrane</keyword>
<evidence type="ECO:0000313" key="11">
    <source>
        <dbReference type="EMBL" id="AFC24436.1"/>
    </source>
</evidence>
<protein>
    <recommendedName>
        <fullName evidence="9">3'(2'),5'-bisphosphate nucleotidase CysQ</fullName>
        <ecNumber evidence="9">3.1.3.7</ecNumber>
    </recommendedName>
    <alternativeName>
        <fullName evidence="9">3'(2'),5-bisphosphonucleoside 3'(2')-phosphohydrolase</fullName>
    </alternativeName>
    <alternativeName>
        <fullName evidence="9">3'-phosphoadenosine 5'-phosphate phosphatase</fullName>
        <shortName evidence="9">PAP phosphatase</shortName>
    </alternativeName>
</protein>
<organism evidence="11 12">
    <name type="scientific">Saprospira grandis (strain Lewin)</name>
    <dbReference type="NCBI Taxonomy" id="984262"/>
    <lineage>
        <taxon>Bacteria</taxon>
        <taxon>Pseudomonadati</taxon>
        <taxon>Bacteroidota</taxon>
        <taxon>Saprospiria</taxon>
        <taxon>Saprospirales</taxon>
        <taxon>Saprospiraceae</taxon>
        <taxon>Saprospira</taxon>
    </lineage>
</organism>
<feature type="binding site" evidence="10">
    <location>
        <position position="219"/>
    </location>
    <ligand>
        <name>Mg(2+)</name>
        <dbReference type="ChEBI" id="CHEBI:18420"/>
        <label>1</label>
        <note>catalytic</note>
    </ligand>
</feature>
<evidence type="ECO:0000256" key="6">
    <source>
        <dbReference type="ARBA" id="ARBA00022801"/>
    </source>
</evidence>
<evidence type="ECO:0000256" key="9">
    <source>
        <dbReference type="HAMAP-Rule" id="MF_02095"/>
    </source>
</evidence>
<feature type="binding site" evidence="10">
    <location>
        <position position="92"/>
    </location>
    <ligand>
        <name>Mg(2+)</name>
        <dbReference type="ChEBI" id="CHEBI:18420"/>
        <label>1</label>
        <note>catalytic</note>
    </ligand>
</feature>
<dbReference type="PANTHER" id="PTHR43028:SF5">
    <property type="entry name" value="3'(2'),5'-BISPHOSPHATE NUCLEOTIDASE 1"/>
    <property type="match status" value="1"/>
</dbReference>
<dbReference type="PROSITE" id="PS00629">
    <property type="entry name" value="IMP_1"/>
    <property type="match status" value="1"/>
</dbReference>
<keyword evidence="3 9" id="KW-1003">Cell membrane</keyword>
<feature type="binding site" evidence="9">
    <location>
        <position position="72"/>
    </location>
    <ligand>
        <name>Mg(2+)</name>
        <dbReference type="ChEBI" id="CHEBI:18420"/>
        <label>1</label>
    </ligand>
</feature>
<dbReference type="InterPro" id="IPR020583">
    <property type="entry name" value="Inositol_monoP_metal-BS"/>
</dbReference>
<proteinExistence type="inferred from homology"/>
<sequence length="263" mass="29956">MIALSLSDIQLIQKIAQEAGQAIMQVYEQPTANWQLEQKADDSPLTLADQRSNAIICQALACHWPEIPIISEEEQIAPYEERKDYRYCWLIDPLDGTREFVHRNGEFAINIALVERGEVIFGLLYAPLNQDLYWAQKGEGAYLLEEGEYKRIWASSFSFEQQGLRVLGSRSHLRPATTAYIQSLNQPQFMAKGSALKFMALAQGQADIYPRLGPTMEWDTAAPQIILQEAGGQILDWESRKPLRYNKADLHNPHFMAQGKEEQ</sequence>
<dbReference type="GO" id="GO:0046854">
    <property type="term" value="P:phosphatidylinositol phosphate biosynthetic process"/>
    <property type="evidence" value="ECO:0007669"/>
    <property type="project" value="InterPro"/>
</dbReference>
<feature type="binding site" evidence="9">
    <location>
        <position position="94"/>
    </location>
    <ligand>
        <name>Mg(2+)</name>
        <dbReference type="ChEBI" id="CHEBI:18420"/>
        <label>1</label>
    </ligand>
</feature>
<dbReference type="EMBL" id="CP002831">
    <property type="protein sequence ID" value="AFC24436.1"/>
    <property type="molecule type" value="Genomic_DNA"/>
</dbReference>
<dbReference type="OrthoDB" id="9772456at2"/>
<keyword evidence="5 9" id="KW-0479">Metal-binding</keyword>
<evidence type="ECO:0000256" key="4">
    <source>
        <dbReference type="ARBA" id="ARBA00022519"/>
    </source>
</evidence>
<feature type="binding site" evidence="9">
    <location>
        <position position="92"/>
    </location>
    <ligand>
        <name>Mg(2+)</name>
        <dbReference type="ChEBI" id="CHEBI:18420"/>
        <label>1</label>
    </ligand>
</feature>
<dbReference type="CDD" id="cd01638">
    <property type="entry name" value="CysQ"/>
    <property type="match status" value="1"/>
</dbReference>
<dbReference type="GO" id="GO:0008441">
    <property type="term" value="F:3'(2'),5'-bisphosphate nucleotidase activity"/>
    <property type="evidence" value="ECO:0007669"/>
    <property type="project" value="UniProtKB-UniRule"/>
</dbReference>
<comment type="cofactor">
    <cofactor evidence="9 10">
        <name>Mg(2+)</name>
        <dbReference type="ChEBI" id="CHEBI:18420"/>
    </cofactor>
</comment>
<evidence type="ECO:0000256" key="2">
    <source>
        <dbReference type="ARBA" id="ARBA00005289"/>
    </source>
</evidence>
<evidence type="ECO:0000256" key="5">
    <source>
        <dbReference type="ARBA" id="ARBA00022723"/>
    </source>
</evidence>